<protein>
    <submittedName>
        <fullName evidence="1">Uncharacterized protein</fullName>
    </submittedName>
</protein>
<reference evidence="1" key="1">
    <citation type="journal article" date="2013" name="Nature">
        <title>Draft genome of the wheat A-genome progenitor Triticum urartu.</title>
        <authorList>
            <person name="Ling H.Q."/>
            <person name="Zhao S."/>
            <person name="Liu D."/>
            <person name="Wang J."/>
            <person name="Sun H."/>
            <person name="Zhang C."/>
            <person name="Fan H."/>
            <person name="Li D."/>
            <person name="Dong L."/>
            <person name="Tao Y."/>
            <person name="Gao C."/>
            <person name="Wu H."/>
            <person name="Li Y."/>
            <person name="Cui Y."/>
            <person name="Guo X."/>
            <person name="Zheng S."/>
            <person name="Wang B."/>
            <person name="Yu K."/>
            <person name="Liang Q."/>
            <person name="Yang W."/>
            <person name="Lou X."/>
            <person name="Chen J."/>
            <person name="Feng M."/>
            <person name="Jian J."/>
            <person name="Zhang X."/>
            <person name="Luo G."/>
            <person name="Jiang Y."/>
            <person name="Liu J."/>
            <person name="Wang Z."/>
            <person name="Sha Y."/>
            <person name="Zhang B."/>
            <person name="Wu H."/>
            <person name="Tang D."/>
            <person name="Shen Q."/>
            <person name="Xue P."/>
            <person name="Zou S."/>
            <person name="Wang X."/>
            <person name="Liu X."/>
            <person name="Wang F."/>
            <person name="Yang Y."/>
            <person name="An X."/>
            <person name="Dong Z."/>
            <person name="Zhang K."/>
            <person name="Zhang X."/>
            <person name="Luo M.C."/>
            <person name="Dvorak J."/>
            <person name="Tong Y."/>
            <person name="Wang J."/>
            <person name="Yang H."/>
            <person name="Li Z."/>
            <person name="Wang D."/>
            <person name="Zhang A."/>
            <person name="Wang J."/>
        </authorList>
    </citation>
    <scope>NUCLEOTIDE SEQUENCE</scope>
</reference>
<gene>
    <name evidence="1" type="ORF">TRIUR3_29123</name>
</gene>
<accession>M7ZA15</accession>
<dbReference type="EMBL" id="KD152465">
    <property type="protein sequence ID" value="EMS56902.1"/>
    <property type="molecule type" value="Genomic_DNA"/>
</dbReference>
<evidence type="ECO:0000313" key="1">
    <source>
        <dbReference type="EMBL" id="EMS56902.1"/>
    </source>
</evidence>
<name>M7ZA15_TRIUA</name>
<dbReference type="AlphaFoldDB" id="M7ZA15"/>
<sequence>MAGLAPGSFAAAKTTGSLRRPVEDGQHKQLMVRAVRPGADGSKLAWRLKARRLDA</sequence>
<organism evidence="1">
    <name type="scientific">Triticum urartu</name>
    <name type="common">Red wild einkorn</name>
    <name type="synonym">Crithodium urartu</name>
    <dbReference type="NCBI Taxonomy" id="4572"/>
    <lineage>
        <taxon>Eukaryota</taxon>
        <taxon>Viridiplantae</taxon>
        <taxon>Streptophyta</taxon>
        <taxon>Embryophyta</taxon>
        <taxon>Tracheophyta</taxon>
        <taxon>Spermatophyta</taxon>
        <taxon>Magnoliopsida</taxon>
        <taxon>Liliopsida</taxon>
        <taxon>Poales</taxon>
        <taxon>Poaceae</taxon>
        <taxon>BOP clade</taxon>
        <taxon>Pooideae</taxon>
        <taxon>Triticodae</taxon>
        <taxon>Triticeae</taxon>
        <taxon>Triticinae</taxon>
        <taxon>Triticum</taxon>
    </lineage>
</organism>
<proteinExistence type="predicted"/>